<feature type="compositionally biased region" description="Gly residues" evidence="1">
    <location>
        <begin position="176"/>
        <end position="231"/>
    </location>
</feature>
<feature type="region of interest" description="Disordered" evidence="1">
    <location>
        <begin position="138"/>
        <end position="231"/>
    </location>
</feature>
<feature type="compositionally biased region" description="Basic and acidic residues" evidence="1">
    <location>
        <begin position="145"/>
        <end position="161"/>
    </location>
</feature>
<dbReference type="RefSeq" id="WP_311510886.1">
    <property type="nucleotide sequence ID" value="NZ_JAVREP010000003.1"/>
</dbReference>
<proteinExistence type="predicted"/>
<dbReference type="Proteomes" id="UP001183390">
    <property type="component" value="Unassembled WGS sequence"/>
</dbReference>
<evidence type="ECO:0000256" key="1">
    <source>
        <dbReference type="SAM" id="MobiDB-lite"/>
    </source>
</evidence>
<feature type="transmembrane region" description="Helical" evidence="2">
    <location>
        <begin position="87"/>
        <end position="110"/>
    </location>
</feature>
<evidence type="ECO:0000313" key="4">
    <source>
        <dbReference type="Proteomes" id="UP001183390"/>
    </source>
</evidence>
<name>A0ABU2M674_9ACTN</name>
<keyword evidence="4" id="KW-1185">Reference proteome</keyword>
<reference evidence="4" key="1">
    <citation type="submission" date="2023-07" db="EMBL/GenBank/DDBJ databases">
        <title>30 novel species of actinomycetes from the DSMZ collection.</title>
        <authorList>
            <person name="Nouioui I."/>
        </authorList>
    </citation>
    <scope>NUCLEOTIDE SEQUENCE [LARGE SCALE GENOMIC DNA]</scope>
    <source>
        <strain evidence="4">DSM 44743</strain>
    </source>
</reference>
<accession>A0ABU2M674</accession>
<keyword evidence="2" id="KW-1133">Transmembrane helix</keyword>
<gene>
    <name evidence="3" type="ORF">RM479_06980</name>
</gene>
<feature type="transmembrane region" description="Helical" evidence="2">
    <location>
        <begin position="15"/>
        <end position="37"/>
    </location>
</feature>
<comment type="caution">
    <text evidence="3">The sequence shown here is derived from an EMBL/GenBank/DDBJ whole genome shotgun (WGS) entry which is preliminary data.</text>
</comment>
<keyword evidence="2" id="KW-0472">Membrane</keyword>
<keyword evidence="2" id="KW-0812">Transmembrane</keyword>
<evidence type="ECO:0000256" key="2">
    <source>
        <dbReference type="SAM" id="Phobius"/>
    </source>
</evidence>
<sequence length="231" mass="21970">METTVGPNLEVLPGVLSGALITSLPLILAGIVALVRASRATAPGLVRTAGLLFIAEALVLIVYQALWAVMVPVLIRDPDLYSLVGYLGLAQGVLAGLLLCGGLLALVLALRRSRVATPAGHGGHGGYGGYGHGSAGHGGPVYHGDPVHHDGHGTGDGRDAPPAHGQPGDPGAAPSSGGGRGGGSSDSGGGWGGWGGWGGGSSDSGGGWGGGWGGGDSGGGSDGGGGGGGGD</sequence>
<dbReference type="EMBL" id="JAVREP010000003">
    <property type="protein sequence ID" value="MDT0328156.1"/>
    <property type="molecule type" value="Genomic_DNA"/>
</dbReference>
<protein>
    <submittedName>
        <fullName evidence="3">Uncharacterized protein</fullName>
    </submittedName>
</protein>
<evidence type="ECO:0000313" key="3">
    <source>
        <dbReference type="EMBL" id="MDT0328156.1"/>
    </source>
</evidence>
<organism evidence="3 4">
    <name type="scientific">Nocardiopsis lambiniae</name>
    <dbReference type="NCBI Taxonomy" id="3075539"/>
    <lineage>
        <taxon>Bacteria</taxon>
        <taxon>Bacillati</taxon>
        <taxon>Actinomycetota</taxon>
        <taxon>Actinomycetes</taxon>
        <taxon>Streptosporangiales</taxon>
        <taxon>Nocardiopsidaceae</taxon>
        <taxon>Nocardiopsis</taxon>
    </lineage>
</organism>
<feature type="transmembrane region" description="Helical" evidence="2">
    <location>
        <begin position="49"/>
        <end position="75"/>
    </location>
</feature>